<dbReference type="Proteomes" id="UP000076798">
    <property type="component" value="Unassembled WGS sequence"/>
</dbReference>
<organism evidence="1 2">
    <name type="scientific">Sistotremastrum suecicum HHB10207 ss-3</name>
    <dbReference type="NCBI Taxonomy" id="1314776"/>
    <lineage>
        <taxon>Eukaryota</taxon>
        <taxon>Fungi</taxon>
        <taxon>Dikarya</taxon>
        <taxon>Basidiomycota</taxon>
        <taxon>Agaricomycotina</taxon>
        <taxon>Agaricomycetes</taxon>
        <taxon>Sistotremastrales</taxon>
        <taxon>Sistotremastraceae</taxon>
        <taxon>Sistotremastrum</taxon>
    </lineage>
</organism>
<dbReference type="AlphaFoldDB" id="A0A166GVK6"/>
<dbReference type="EMBL" id="KV428016">
    <property type="protein sequence ID" value="KZT42059.1"/>
    <property type="molecule type" value="Genomic_DNA"/>
</dbReference>
<reference evidence="1 2" key="1">
    <citation type="journal article" date="2016" name="Mol. Biol. Evol.">
        <title>Comparative Genomics of Early-Diverging Mushroom-Forming Fungi Provides Insights into the Origins of Lignocellulose Decay Capabilities.</title>
        <authorList>
            <person name="Nagy L.G."/>
            <person name="Riley R."/>
            <person name="Tritt A."/>
            <person name="Adam C."/>
            <person name="Daum C."/>
            <person name="Floudas D."/>
            <person name="Sun H."/>
            <person name="Yadav J.S."/>
            <person name="Pangilinan J."/>
            <person name="Larsson K.H."/>
            <person name="Matsuura K."/>
            <person name="Barry K."/>
            <person name="Labutti K."/>
            <person name="Kuo R."/>
            <person name="Ohm R.A."/>
            <person name="Bhattacharya S.S."/>
            <person name="Shirouzu T."/>
            <person name="Yoshinaga Y."/>
            <person name="Martin F.M."/>
            <person name="Grigoriev I.V."/>
            <person name="Hibbett D.S."/>
        </authorList>
    </citation>
    <scope>NUCLEOTIDE SEQUENCE [LARGE SCALE GENOMIC DNA]</scope>
    <source>
        <strain evidence="1 2">HHB10207 ss-3</strain>
    </source>
</reference>
<keyword evidence="2" id="KW-1185">Reference proteome</keyword>
<gene>
    <name evidence="1" type="ORF">SISSUDRAFT_1125988</name>
</gene>
<name>A0A166GVK6_9AGAM</name>
<sequence>MIERIEGNSVTEFDSHKNYGHREFKPKVEPYDPSKPLEDPLDIWPILRTFQETARRFQLRTAIRAKNAENEEAYDIITPIPMRNGEIPPNFPETMDDLRRLSIEEIDELLRLYDIARRPAHDATRRRIFSGFLGCRTYC</sequence>
<dbReference type="InterPro" id="IPR012917">
    <property type="entry name" value="DUF3294"/>
</dbReference>
<dbReference type="Pfam" id="PF07957">
    <property type="entry name" value="DUF3294"/>
    <property type="match status" value="1"/>
</dbReference>
<accession>A0A166GVK6</accession>
<proteinExistence type="predicted"/>
<evidence type="ECO:0000313" key="1">
    <source>
        <dbReference type="EMBL" id="KZT42059.1"/>
    </source>
</evidence>
<protein>
    <submittedName>
        <fullName evidence="1">Uncharacterized protein</fullName>
    </submittedName>
</protein>
<evidence type="ECO:0000313" key="2">
    <source>
        <dbReference type="Proteomes" id="UP000076798"/>
    </source>
</evidence>